<protein>
    <submittedName>
        <fullName evidence="10">L,D-transpeptidase family protein</fullName>
    </submittedName>
</protein>
<dbReference type="RefSeq" id="WP_311663690.1">
    <property type="nucleotide sequence ID" value="NZ_JAVRHT010000021.1"/>
</dbReference>
<evidence type="ECO:0000256" key="8">
    <source>
        <dbReference type="SAM" id="SignalP"/>
    </source>
</evidence>
<evidence type="ECO:0000256" key="5">
    <source>
        <dbReference type="ARBA" id="ARBA00022984"/>
    </source>
</evidence>
<dbReference type="PROSITE" id="PS52029">
    <property type="entry name" value="LD_TPASE"/>
    <property type="match status" value="1"/>
</dbReference>
<evidence type="ECO:0000256" key="2">
    <source>
        <dbReference type="ARBA" id="ARBA00005992"/>
    </source>
</evidence>
<keyword evidence="8" id="KW-0732">Signal</keyword>
<dbReference type="InterPro" id="IPR005490">
    <property type="entry name" value="LD_TPept_cat_dom"/>
</dbReference>
<evidence type="ECO:0000256" key="3">
    <source>
        <dbReference type="ARBA" id="ARBA00022679"/>
    </source>
</evidence>
<feature type="active site" description="Proton donor/acceptor" evidence="7">
    <location>
        <position position="228"/>
    </location>
</feature>
<evidence type="ECO:0000256" key="6">
    <source>
        <dbReference type="ARBA" id="ARBA00023316"/>
    </source>
</evidence>
<dbReference type="EMBL" id="JAVRHT010000021">
    <property type="protein sequence ID" value="MDT0632094.1"/>
    <property type="molecule type" value="Genomic_DNA"/>
</dbReference>
<keyword evidence="11" id="KW-1185">Reference proteome</keyword>
<reference evidence="10 11" key="1">
    <citation type="submission" date="2023-09" db="EMBL/GenBank/DDBJ databases">
        <authorList>
            <person name="Rey-Velasco X."/>
        </authorList>
    </citation>
    <scope>NUCLEOTIDE SEQUENCE [LARGE SCALE GENOMIC DNA]</scope>
    <source>
        <strain evidence="10 11">F394</strain>
    </source>
</reference>
<evidence type="ECO:0000313" key="10">
    <source>
        <dbReference type="EMBL" id="MDT0632094.1"/>
    </source>
</evidence>
<keyword evidence="4 7" id="KW-0133">Cell shape</keyword>
<dbReference type="Pfam" id="PF03734">
    <property type="entry name" value="YkuD"/>
    <property type="match status" value="1"/>
</dbReference>
<evidence type="ECO:0000313" key="11">
    <source>
        <dbReference type="Proteomes" id="UP001267426"/>
    </source>
</evidence>
<feature type="signal peptide" evidence="8">
    <location>
        <begin position="1"/>
        <end position="19"/>
    </location>
</feature>
<dbReference type="Proteomes" id="UP001267426">
    <property type="component" value="Unassembled WGS sequence"/>
</dbReference>
<dbReference type="Gene3D" id="2.30.30.40">
    <property type="entry name" value="SH3 Domains"/>
    <property type="match status" value="1"/>
</dbReference>
<dbReference type="SUPFAM" id="SSF141523">
    <property type="entry name" value="L,D-transpeptidase catalytic domain-like"/>
    <property type="match status" value="1"/>
</dbReference>
<name>A0ABU3BS42_9BACT</name>
<feature type="chain" id="PRO_5046079004" evidence="8">
    <location>
        <begin position="20"/>
        <end position="267"/>
    </location>
</feature>
<dbReference type="InterPro" id="IPR038063">
    <property type="entry name" value="Transpep_catalytic_dom"/>
</dbReference>
<keyword evidence="5 7" id="KW-0573">Peptidoglycan synthesis</keyword>
<keyword evidence="3" id="KW-0808">Transferase</keyword>
<accession>A0ABU3BS42</accession>
<evidence type="ECO:0000256" key="1">
    <source>
        <dbReference type="ARBA" id="ARBA00004752"/>
    </source>
</evidence>
<dbReference type="PANTHER" id="PTHR36699:SF1">
    <property type="entry name" value="L,D-TRANSPEPTIDASE YAFK-RELATED"/>
    <property type="match status" value="1"/>
</dbReference>
<comment type="caution">
    <text evidence="10">The sequence shown here is derived from an EMBL/GenBank/DDBJ whole genome shotgun (WGS) entry which is preliminary data.</text>
</comment>
<organism evidence="10 11">
    <name type="scientific">Rubrivirga litoralis</name>
    <dbReference type="NCBI Taxonomy" id="3075598"/>
    <lineage>
        <taxon>Bacteria</taxon>
        <taxon>Pseudomonadati</taxon>
        <taxon>Rhodothermota</taxon>
        <taxon>Rhodothermia</taxon>
        <taxon>Rhodothermales</taxon>
        <taxon>Rubricoccaceae</taxon>
        <taxon>Rubrivirga</taxon>
    </lineage>
</organism>
<dbReference type="Gene3D" id="2.40.440.10">
    <property type="entry name" value="L,D-transpeptidase catalytic domain-like"/>
    <property type="match status" value="1"/>
</dbReference>
<gene>
    <name evidence="10" type="ORF">RM540_10095</name>
</gene>
<evidence type="ECO:0000256" key="7">
    <source>
        <dbReference type="PROSITE-ProRule" id="PRU01373"/>
    </source>
</evidence>
<sequence>MARPALVLLLVLAAGPALGQASAGGFDARTEPTPPPIERAYDVDAAPAYYVTAPEVALRAAPDDRAAVVLTLRVRDGVRVLGDEAGGAGWRLVQYGPDRGYVRAEAISNVWVRVDKSDRTVYVYRGDRLVRELPADVSRSDEDKVRRSARGEADHYRVPEGVFFVCRKNDASQYYRAFVVSYPNPVHALRGLERGLITQAQYEAIVDADREGREPPMGTRLGGLIEIHGNGSGRRRAWTRGCVALRNVHMDELWAYVEVGTPIVIEP</sequence>
<evidence type="ECO:0000256" key="4">
    <source>
        <dbReference type="ARBA" id="ARBA00022960"/>
    </source>
</evidence>
<comment type="similarity">
    <text evidence="2">Belongs to the YkuD family.</text>
</comment>
<dbReference type="CDD" id="cd16913">
    <property type="entry name" value="YkuD_like"/>
    <property type="match status" value="1"/>
</dbReference>
<feature type="domain" description="L,D-TPase catalytic" evidence="9">
    <location>
        <begin position="110"/>
        <end position="266"/>
    </location>
</feature>
<feature type="active site" description="Nucleophile" evidence="7">
    <location>
        <position position="242"/>
    </location>
</feature>
<evidence type="ECO:0000259" key="9">
    <source>
        <dbReference type="PROSITE" id="PS52029"/>
    </source>
</evidence>
<proteinExistence type="inferred from homology"/>
<dbReference type="PANTHER" id="PTHR36699">
    <property type="entry name" value="LD-TRANSPEPTIDASE"/>
    <property type="match status" value="1"/>
</dbReference>
<keyword evidence="6 7" id="KW-0961">Cell wall biogenesis/degradation</keyword>
<comment type="pathway">
    <text evidence="1 7">Cell wall biogenesis; peptidoglycan biosynthesis.</text>
</comment>